<gene>
    <name evidence="2" type="ORF">MTR65_14820</name>
</gene>
<evidence type="ECO:0000256" key="1">
    <source>
        <dbReference type="SAM" id="MobiDB-lite"/>
    </source>
</evidence>
<dbReference type="RefSeq" id="WP_243801532.1">
    <property type="nucleotide sequence ID" value="NZ_JALHAT010000030.1"/>
</dbReference>
<evidence type="ECO:0000313" key="3">
    <source>
        <dbReference type="Proteomes" id="UP001162802"/>
    </source>
</evidence>
<feature type="region of interest" description="Disordered" evidence="1">
    <location>
        <begin position="51"/>
        <end position="74"/>
    </location>
</feature>
<organism evidence="2 3">
    <name type="scientific">Novosphingobium mangrovi</name>
    <name type="common">ex Hu et al. 2023</name>
    <dbReference type="NCBI Taxonomy" id="2930094"/>
    <lineage>
        <taxon>Bacteria</taxon>
        <taxon>Pseudomonadati</taxon>
        <taxon>Pseudomonadota</taxon>
        <taxon>Alphaproteobacteria</taxon>
        <taxon>Sphingomonadales</taxon>
        <taxon>Sphingomonadaceae</taxon>
        <taxon>Novosphingobium</taxon>
    </lineage>
</organism>
<dbReference type="Pfam" id="PF09998">
    <property type="entry name" value="DUF2239"/>
    <property type="match status" value="1"/>
</dbReference>
<accession>A0ABT0AFI2</accession>
<proteinExistence type="predicted"/>
<comment type="caution">
    <text evidence="2">The sequence shown here is derived from an EMBL/GenBank/DDBJ whole genome shotgun (WGS) entry which is preliminary data.</text>
</comment>
<dbReference type="Proteomes" id="UP001162802">
    <property type="component" value="Unassembled WGS sequence"/>
</dbReference>
<reference evidence="2" key="1">
    <citation type="submission" date="2022-03" db="EMBL/GenBank/DDBJ databases">
        <title>Identification of a novel bacterium isolated from mangrove sediments.</title>
        <authorList>
            <person name="Pan X."/>
        </authorList>
    </citation>
    <scope>NUCLEOTIDE SEQUENCE</scope>
    <source>
        <strain evidence="2">B2637</strain>
    </source>
</reference>
<protein>
    <submittedName>
        <fullName evidence="2">DUF2239 family protein</fullName>
    </submittedName>
</protein>
<name>A0ABT0AFI2_9SPHN</name>
<dbReference type="InterPro" id="IPR018715">
    <property type="entry name" value="DUF2239"/>
</dbReference>
<evidence type="ECO:0000313" key="2">
    <source>
        <dbReference type="EMBL" id="MCJ1961966.1"/>
    </source>
</evidence>
<dbReference type="EMBL" id="JALHAT010000030">
    <property type="protein sequence ID" value="MCJ1961966.1"/>
    <property type="molecule type" value="Genomic_DNA"/>
</dbReference>
<sequence length="182" mass="19945">MSTSLSTTCTAFRDGTRLATGTRAELVRKLRADPTGVVVFEDASGRVVDLDWRDTAPPAPQEPEPPRRRGRPRLGVTAREVTLLPRHWDWLARQPGGASQALRRLVDEARRADGGRTALRTAQERCYRAMAALAGDYPGFEDAARQLFAGDMAAFGEAVAGWPVDVRTYLVALAQVREDDLA</sequence>
<keyword evidence="3" id="KW-1185">Reference proteome</keyword>